<evidence type="ECO:0000313" key="2">
    <source>
        <dbReference type="EMBL" id="SFA43044.1"/>
    </source>
</evidence>
<accession>A0A1I0SU67</accession>
<dbReference type="STRING" id="332999.SAMN04488511_103241"/>
<organism evidence="2 3">
    <name type="scientific">Pedobacter suwonensis</name>
    <dbReference type="NCBI Taxonomy" id="332999"/>
    <lineage>
        <taxon>Bacteria</taxon>
        <taxon>Pseudomonadati</taxon>
        <taxon>Bacteroidota</taxon>
        <taxon>Sphingobacteriia</taxon>
        <taxon>Sphingobacteriales</taxon>
        <taxon>Sphingobacteriaceae</taxon>
        <taxon>Pedobacter</taxon>
    </lineage>
</organism>
<dbReference type="Proteomes" id="UP000198836">
    <property type="component" value="Unassembled WGS sequence"/>
</dbReference>
<keyword evidence="3" id="KW-1185">Reference proteome</keyword>
<keyword evidence="1" id="KW-1133">Transmembrane helix</keyword>
<evidence type="ECO:0000256" key="1">
    <source>
        <dbReference type="SAM" id="Phobius"/>
    </source>
</evidence>
<name>A0A1I0SU67_9SPHI</name>
<evidence type="ECO:0000313" key="3">
    <source>
        <dbReference type="Proteomes" id="UP000198836"/>
    </source>
</evidence>
<reference evidence="3" key="1">
    <citation type="submission" date="2016-10" db="EMBL/GenBank/DDBJ databases">
        <authorList>
            <person name="Varghese N."/>
            <person name="Submissions S."/>
        </authorList>
    </citation>
    <scope>NUCLEOTIDE SEQUENCE [LARGE SCALE GENOMIC DNA]</scope>
    <source>
        <strain evidence="3">DSM 18130</strain>
    </source>
</reference>
<dbReference type="EMBL" id="FOJM01000003">
    <property type="protein sequence ID" value="SFA43044.1"/>
    <property type="molecule type" value="Genomic_DNA"/>
</dbReference>
<sequence>MEIQDKMSADIKHILNKKPKGVIRFGSGIMLTIIIVSILFYFFKEDIKILSIFNYFSYTK</sequence>
<protein>
    <submittedName>
        <fullName evidence="2">Uncharacterized protein</fullName>
    </submittedName>
</protein>
<gene>
    <name evidence="2" type="ORF">SAMN04488511_103241</name>
</gene>
<proteinExistence type="predicted"/>
<dbReference type="AlphaFoldDB" id="A0A1I0SU67"/>
<keyword evidence="1" id="KW-0812">Transmembrane</keyword>
<keyword evidence="1" id="KW-0472">Membrane</keyword>
<feature type="transmembrane region" description="Helical" evidence="1">
    <location>
        <begin position="21"/>
        <end position="43"/>
    </location>
</feature>